<reference evidence="2" key="1">
    <citation type="journal article" date="2019" name="Int. J. Syst. Evol. Microbiol.">
        <title>The Global Catalogue of Microorganisms (GCM) 10K type strain sequencing project: providing services to taxonomists for standard genome sequencing and annotation.</title>
        <authorList>
            <consortium name="The Broad Institute Genomics Platform"/>
            <consortium name="The Broad Institute Genome Sequencing Center for Infectious Disease"/>
            <person name="Wu L."/>
            <person name="Ma J."/>
        </authorList>
    </citation>
    <scope>NUCLEOTIDE SEQUENCE [LARGE SCALE GENOMIC DNA]</scope>
    <source>
        <strain evidence="2">JCM 17919</strain>
    </source>
</reference>
<evidence type="ECO:0000313" key="2">
    <source>
        <dbReference type="Proteomes" id="UP001501725"/>
    </source>
</evidence>
<gene>
    <name evidence="1" type="ORF">GCM10023184_41110</name>
</gene>
<dbReference type="Proteomes" id="UP001501725">
    <property type="component" value="Unassembled WGS sequence"/>
</dbReference>
<protein>
    <submittedName>
        <fullName evidence="1">Uncharacterized protein</fullName>
    </submittedName>
</protein>
<name>A0ABP8HPE0_9BACT</name>
<organism evidence="1 2">
    <name type="scientific">Flaviaesturariibacter amylovorans</name>
    <dbReference type="NCBI Taxonomy" id="1084520"/>
    <lineage>
        <taxon>Bacteria</taxon>
        <taxon>Pseudomonadati</taxon>
        <taxon>Bacteroidota</taxon>
        <taxon>Chitinophagia</taxon>
        <taxon>Chitinophagales</taxon>
        <taxon>Chitinophagaceae</taxon>
        <taxon>Flaviaestuariibacter</taxon>
    </lineage>
</organism>
<proteinExistence type="predicted"/>
<dbReference type="RefSeq" id="WP_345257811.1">
    <property type="nucleotide sequence ID" value="NZ_BAABGY010000016.1"/>
</dbReference>
<keyword evidence="2" id="KW-1185">Reference proteome</keyword>
<evidence type="ECO:0000313" key="1">
    <source>
        <dbReference type="EMBL" id="GAA4342071.1"/>
    </source>
</evidence>
<comment type="caution">
    <text evidence="1">The sequence shown here is derived from an EMBL/GenBank/DDBJ whole genome shotgun (WGS) entry which is preliminary data.</text>
</comment>
<sequence length="199" mass="21267">MTINDHIETVLVTLGKVAFTRTEGGSDTKKVDAYLKSTHAFMKKHAAAIAVGTGGEDSEGYRAFFPKGLSGYLRLSKTEAPETFKSIKEALAKYGAGIAEPVRRGLADLEPGWFAVRGGQQSTLEGLDATRNERDAARIALEFALIDALHDMAKKYKSDPKKGLSFFQPSLLLARRRKKAEADVPAGAVPAATTAAVAG</sequence>
<accession>A0ABP8HPE0</accession>
<dbReference type="EMBL" id="BAABGY010000016">
    <property type="protein sequence ID" value="GAA4342071.1"/>
    <property type="molecule type" value="Genomic_DNA"/>
</dbReference>